<evidence type="ECO:0000256" key="1">
    <source>
        <dbReference type="ARBA" id="ARBA00004571"/>
    </source>
</evidence>
<comment type="subcellular location">
    <subcellularLocation>
        <location evidence="1 8">Cell outer membrane</location>
        <topology evidence="1 8">Multi-pass membrane protein</topology>
    </subcellularLocation>
</comment>
<dbReference type="EMBL" id="SNYV01000020">
    <property type="protein sequence ID" value="TDQ72287.1"/>
    <property type="molecule type" value="Genomic_DNA"/>
</dbReference>
<reference evidence="12 13" key="1">
    <citation type="submission" date="2019-03" db="EMBL/GenBank/DDBJ databases">
        <title>Genomic Encyclopedia of Archaeal and Bacterial Type Strains, Phase II (KMG-II): from individual species to whole genera.</title>
        <authorList>
            <person name="Goeker M."/>
        </authorList>
    </citation>
    <scope>NUCLEOTIDE SEQUENCE [LARGE SCALE GENOMIC DNA]</scope>
    <source>
        <strain evidence="12 13">DSM 28353</strain>
    </source>
</reference>
<keyword evidence="13" id="KW-1185">Reference proteome</keyword>
<dbReference type="GO" id="GO:0009279">
    <property type="term" value="C:cell outer membrane"/>
    <property type="evidence" value="ECO:0007669"/>
    <property type="project" value="UniProtKB-SubCell"/>
</dbReference>
<dbReference type="Pfam" id="PF13715">
    <property type="entry name" value="CarbopepD_reg_2"/>
    <property type="match status" value="1"/>
</dbReference>
<dbReference type="InterPro" id="IPR036942">
    <property type="entry name" value="Beta-barrel_TonB_sf"/>
</dbReference>
<feature type="domain" description="TonB-dependent receptor plug" evidence="11">
    <location>
        <begin position="136"/>
        <end position="245"/>
    </location>
</feature>
<name>A0A4R6W1M5_9SPHI</name>
<evidence type="ECO:0000313" key="13">
    <source>
        <dbReference type="Proteomes" id="UP000295292"/>
    </source>
</evidence>
<keyword evidence="5 9" id="KW-0798">TonB box</keyword>
<keyword evidence="7 8" id="KW-0998">Cell outer membrane</keyword>
<protein>
    <submittedName>
        <fullName evidence="12">TonB-linked SusC/RagA family outer membrane protein</fullName>
    </submittedName>
</protein>
<evidence type="ECO:0000259" key="11">
    <source>
        <dbReference type="Pfam" id="PF07715"/>
    </source>
</evidence>
<dbReference type="Pfam" id="PF00593">
    <property type="entry name" value="TonB_dep_Rec_b-barrel"/>
    <property type="match status" value="1"/>
</dbReference>
<dbReference type="InterPro" id="IPR023996">
    <property type="entry name" value="TonB-dep_OMP_SusC/RagA"/>
</dbReference>
<dbReference type="InterPro" id="IPR039426">
    <property type="entry name" value="TonB-dep_rcpt-like"/>
</dbReference>
<comment type="caution">
    <text evidence="12">The sequence shown here is derived from an EMBL/GenBank/DDBJ whole genome shotgun (WGS) entry which is preliminary data.</text>
</comment>
<evidence type="ECO:0000256" key="2">
    <source>
        <dbReference type="ARBA" id="ARBA00022448"/>
    </source>
</evidence>
<comment type="similarity">
    <text evidence="8 9">Belongs to the TonB-dependent receptor family.</text>
</comment>
<dbReference type="NCBIfam" id="TIGR04057">
    <property type="entry name" value="SusC_RagA_signa"/>
    <property type="match status" value="1"/>
</dbReference>
<evidence type="ECO:0000256" key="5">
    <source>
        <dbReference type="ARBA" id="ARBA00023077"/>
    </source>
</evidence>
<evidence type="ECO:0000256" key="8">
    <source>
        <dbReference type="PROSITE-ProRule" id="PRU01360"/>
    </source>
</evidence>
<dbReference type="InterPro" id="IPR023997">
    <property type="entry name" value="TonB-dep_OMP_SusC/RagA_CS"/>
</dbReference>
<proteinExistence type="inferred from homology"/>
<evidence type="ECO:0000256" key="3">
    <source>
        <dbReference type="ARBA" id="ARBA00022452"/>
    </source>
</evidence>
<keyword evidence="3 8" id="KW-1134">Transmembrane beta strand</keyword>
<dbReference type="Gene3D" id="2.40.170.20">
    <property type="entry name" value="TonB-dependent receptor, beta-barrel domain"/>
    <property type="match status" value="1"/>
</dbReference>
<dbReference type="InterPro" id="IPR037066">
    <property type="entry name" value="Plug_dom_sf"/>
</dbReference>
<dbReference type="RefSeq" id="WP_211348634.1">
    <property type="nucleotide sequence ID" value="NZ_SNYV01000020.1"/>
</dbReference>
<feature type="domain" description="TonB-dependent receptor-like beta-barrel" evidence="10">
    <location>
        <begin position="437"/>
        <end position="923"/>
    </location>
</feature>
<dbReference type="Pfam" id="PF07715">
    <property type="entry name" value="Plug"/>
    <property type="match status" value="1"/>
</dbReference>
<dbReference type="AlphaFoldDB" id="A0A4R6W1M5"/>
<accession>A0A4R6W1M5</accession>
<keyword evidence="2 8" id="KW-0813">Transport</keyword>
<dbReference type="SUPFAM" id="SSF49464">
    <property type="entry name" value="Carboxypeptidase regulatory domain-like"/>
    <property type="match status" value="1"/>
</dbReference>
<evidence type="ECO:0000256" key="9">
    <source>
        <dbReference type="RuleBase" id="RU003357"/>
    </source>
</evidence>
<evidence type="ECO:0000256" key="7">
    <source>
        <dbReference type="ARBA" id="ARBA00023237"/>
    </source>
</evidence>
<dbReference type="Proteomes" id="UP000295292">
    <property type="component" value="Unassembled WGS sequence"/>
</dbReference>
<dbReference type="InterPro" id="IPR000531">
    <property type="entry name" value="Beta-barrel_TonB"/>
</dbReference>
<evidence type="ECO:0000256" key="6">
    <source>
        <dbReference type="ARBA" id="ARBA00023136"/>
    </source>
</evidence>
<dbReference type="PROSITE" id="PS52016">
    <property type="entry name" value="TONB_DEPENDENT_REC_3"/>
    <property type="match status" value="1"/>
</dbReference>
<dbReference type="NCBIfam" id="TIGR04056">
    <property type="entry name" value="OMP_RagA_SusC"/>
    <property type="match status" value="1"/>
</dbReference>
<evidence type="ECO:0000256" key="4">
    <source>
        <dbReference type="ARBA" id="ARBA00022692"/>
    </source>
</evidence>
<dbReference type="InterPro" id="IPR012910">
    <property type="entry name" value="Plug_dom"/>
</dbReference>
<dbReference type="SUPFAM" id="SSF56935">
    <property type="entry name" value="Porins"/>
    <property type="match status" value="1"/>
</dbReference>
<evidence type="ECO:0000259" key="10">
    <source>
        <dbReference type="Pfam" id="PF00593"/>
    </source>
</evidence>
<keyword evidence="6 8" id="KW-0472">Membrane</keyword>
<gene>
    <name evidence="12" type="ORF">CLV99_4751</name>
</gene>
<evidence type="ECO:0000313" key="12">
    <source>
        <dbReference type="EMBL" id="TDQ72287.1"/>
    </source>
</evidence>
<keyword evidence="4 8" id="KW-0812">Transmembrane</keyword>
<organism evidence="12 13">
    <name type="scientific">Sphingobacterium yanglingense</name>
    <dbReference type="NCBI Taxonomy" id="1437280"/>
    <lineage>
        <taxon>Bacteria</taxon>
        <taxon>Pseudomonadati</taxon>
        <taxon>Bacteroidota</taxon>
        <taxon>Sphingobacteriia</taxon>
        <taxon>Sphingobacteriales</taxon>
        <taxon>Sphingobacteriaceae</taxon>
        <taxon>Sphingobacterium</taxon>
    </lineage>
</organism>
<sequence length="1072" mass="118827">MNRKLHSTGLHKIGWKSVMLCTVVTFSAVHLRAENRESNSYVVLMQQTISGKVTDMDGRPLAGVTVGEKGSKNSTQTNRDGRYTISVVGSSKTLTFSYIGFEAKEATAIDGLTVQLAQVDGALDEVVVVGYGRQKKTNLTTAVSQVSKETLENRPSPTVANMLQGAAPGLVISRNSGRPGAQGLNLQVRGATSANGAVDPLYVIDGVVSTAASFLAINPNDIENISILKDGGATAIYGAQSAGGVLLVTTKGGSSGKTRIAFSNNTAFQRPANIPNRLALIDEMNYMNLARANAGMGPEYSDIDLDRAVNGPAFVEGADGQWLTYNQENILDYVIRDSYGMYNNNLQMSGGTEDITYMTSIGNMTQDGVFKVGEDRFSRWNARANISAKLNKYLKMDLRSSYINEANDNPTTGGYGLDGGGNSILRQFFSSRGRFPLLNEDGTYYRSGTSSALGYALLRDGGFDRNRKSNFSNNVTATIANFVDGLQVRLMYSREDIREQKRNFRRMVTYYSGPNKTFPSYQNNPNNYSIINYKTLQENYQAVVDYNFKVADSHNFQVMGGYQFLDYRYESISASTSNLYVNDNPSLNFTSNPINKSHSQADASEAMQSYFGRLNYDYKGKYLFEATVRNDESSRLSKSTRRKTFPSFSAGWNVASEDWFNVPSGILSELKPRVSWGKVGSQLGIGYYDHLSLLYPQRSSTSTVNLLLNDMQQVYLYQRSIPATELSWETVETRNIGLDFSMLNRKLSGSFDYYNKFNNNMLVSVSLPATIGINVPKSNDGRLKTWGWEFSLNYKDKIGSDFTYSVTANVADNQNKLINFGGASNIINAGVNGKVEGYALNSIWAYKTDGYFQTAADLSAAPNYEKLVNVTNVPGLGDVRYVDVSGDGMIGPGKGTLEDSGDLVYLGDVNPRYQYGVNINLGYKNFDFSMFVQGIGKRKFKPSNELIQPALYSWYLPMSFHTDYWTEDNRDAAFPRPYLSGNHNFVASDKWFLNGAYARLKNVQLGYTLRKETFAKLPFSRVRFYLSGEDLFTVSAMGIFKGVVDPEMKPEDDKISPYPFAKTYSFGLNIDF</sequence>
<dbReference type="Gene3D" id="2.60.40.1120">
    <property type="entry name" value="Carboxypeptidase-like, regulatory domain"/>
    <property type="match status" value="1"/>
</dbReference>
<dbReference type="InterPro" id="IPR008969">
    <property type="entry name" value="CarboxyPept-like_regulatory"/>
</dbReference>
<dbReference type="Gene3D" id="2.170.130.10">
    <property type="entry name" value="TonB-dependent receptor, plug domain"/>
    <property type="match status" value="1"/>
</dbReference>